<reference evidence="5" key="2">
    <citation type="submission" date="2015-03" db="EMBL/GenBank/DDBJ databases">
        <title>Genome sequence of Pseudoalteromonas citrea.</title>
        <authorList>
            <person name="Xie B.-B."/>
            <person name="Rong J.-C."/>
            <person name="Qin Q.-L."/>
            <person name="Zhang Y.-Z."/>
        </authorList>
    </citation>
    <scope>NUCLEOTIDE SEQUENCE</scope>
    <source>
        <strain evidence="5">DSM 8771</strain>
    </source>
</reference>
<proteinExistence type="inferred from homology"/>
<organism evidence="5 6">
    <name type="scientific">Pseudoalteromonas citrea</name>
    <dbReference type="NCBI Taxonomy" id="43655"/>
    <lineage>
        <taxon>Bacteria</taxon>
        <taxon>Pseudomonadati</taxon>
        <taxon>Pseudomonadota</taxon>
        <taxon>Gammaproteobacteria</taxon>
        <taxon>Alteromonadales</taxon>
        <taxon>Pseudoalteromonadaceae</taxon>
        <taxon>Pseudoalteromonas</taxon>
    </lineage>
</organism>
<gene>
    <name evidence="5" type="ORF">PCIT_a1629</name>
</gene>
<dbReference type="RefSeq" id="WP_010361477.1">
    <property type="nucleotide sequence ID" value="NZ_AHBZ03000012.1"/>
</dbReference>
<dbReference type="PANTHER" id="PTHR43685:SF5">
    <property type="entry name" value="GLYCOSYLTRANSFERASE EPSE-RELATED"/>
    <property type="match status" value="1"/>
</dbReference>
<evidence type="ECO:0000256" key="2">
    <source>
        <dbReference type="ARBA" id="ARBA00022676"/>
    </source>
</evidence>
<dbReference type="EMBL" id="AHBZ03000012">
    <property type="protein sequence ID" value="KAF7775437.1"/>
    <property type="molecule type" value="Genomic_DNA"/>
</dbReference>
<dbReference type="InterPro" id="IPR029044">
    <property type="entry name" value="Nucleotide-diphossugar_trans"/>
</dbReference>
<comment type="caution">
    <text evidence="5">The sequence shown here is derived from an EMBL/GenBank/DDBJ whole genome shotgun (WGS) entry which is preliminary data.</text>
</comment>
<dbReference type="GO" id="GO:0016757">
    <property type="term" value="F:glycosyltransferase activity"/>
    <property type="evidence" value="ECO:0007669"/>
    <property type="project" value="UniProtKB-KW"/>
</dbReference>
<dbReference type="SUPFAM" id="SSF53448">
    <property type="entry name" value="Nucleotide-diphospho-sugar transferases"/>
    <property type="match status" value="1"/>
</dbReference>
<name>A0AAD4FTW8_9GAMM</name>
<evidence type="ECO:0000313" key="5">
    <source>
        <dbReference type="EMBL" id="KAF7775437.1"/>
    </source>
</evidence>
<evidence type="ECO:0000313" key="6">
    <source>
        <dbReference type="Proteomes" id="UP000016487"/>
    </source>
</evidence>
<dbReference type="InterPro" id="IPR001173">
    <property type="entry name" value="Glyco_trans_2-like"/>
</dbReference>
<dbReference type="Pfam" id="PF00535">
    <property type="entry name" value="Glycos_transf_2"/>
    <property type="match status" value="1"/>
</dbReference>
<feature type="domain" description="Glycosyltransferase 2-like" evidence="4">
    <location>
        <begin position="15"/>
        <end position="156"/>
    </location>
</feature>
<reference evidence="5" key="1">
    <citation type="journal article" date="2012" name="J. Bacteriol.">
        <title>Genome sequences of type strains of seven species of the marine bacterium Pseudoalteromonas.</title>
        <authorList>
            <person name="Xie B.B."/>
            <person name="Shu Y.L."/>
            <person name="Qin Q.L."/>
            <person name="Rong J.C."/>
            <person name="Zhang X.Y."/>
            <person name="Chen X.L."/>
            <person name="Shi M."/>
            <person name="He H.L."/>
            <person name="Zhou B.C."/>
            <person name="Zhang Y.Z."/>
        </authorList>
    </citation>
    <scope>NUCLEOTIDE SEQUENCE</scope>
    <source>
        <strain evidence="5">DSM 8771</strain>
    </source>
</reference>
<dbReference type="InterPro" id="IPR050834">
    <property type="entry name" value="Glycosyltransf_2"/>
</dbReference>
<protein>
    <recommendedName>
        <fullName evidence="4">Glycosyltransferase 2-like domain-containing protein</fullName>
    </recommendedName>
</protein>
<evidence type="ECO:0000256" key="3">
    <source>
        <dbReference type="ARBA" id="ARBA00022679"/>
    </source>
</evidence>
<keyword evidence="3" id="KW-0808">Transferase</keyword>
<evidence type="ECO:0000259" key="4">
    <source>
        <dbReference type="Pfam" id="PF00535"/>
    </source>
</evidence>
<comment type="similarity">
    <text evidence="1">Belongs to the glycosyltransferase 2 family.</text>
</comment>
<dbReference type="Gene3D" id="3.90.550.10">
    <property type="entry name" value="Spore Coat Polysaccharide Biosynthesis Protein SpsA, Chain A"/>
    <property type="match status" value="1"/>
</dbReference>
<evidence type="ECO:0000256" key="1">
    <source>
        <dbReference type="ARBA" id="ARBA00006739"/>
    </source>
</evidence>
<dbReference type="PANTHER" id="PTHR43685">
    <property type="entry name" value="GLYCOSYLTRANSFERASE"/>
    <property type="match status" value="1"/>
</dbReference>
<dbReference type="Proteomes" id="UP000016487">
    <property type="component" value="Unassembled WGS sequence"/>
</dbReference>
<sequence>MSSKFSVLCSLYFKEEPAYLEQCFESLAWQTLEANEVVVVHDGPLTDALYKTLDKWKKKLPVKEVILPCNVGLGEALNAGLEECSYDLVARVDTDDINHLDRFDKQITYMDLNPDVAALSCNINEFETDPDLPSRIRAVPKSEDIKAYSLRRNPINHMAVIFRKKAIINVGSYQHLHFMEDYYLWLRLQAKGYSLANQNMILVSARVGNGMLERRRGFRYAKSEIKIMQEVYKLKLTLNPLVLVYFSLRALLRLVPSKFLSKIYSLNRHKIAP</sequence>
<accession>A0AAD4FTW8</accession>
<keyword evidence="2" id="KW-0328">Glycosyltransferase</keyword>
<dbReference type="AlphaFoldDB" id="A0AAD4FTW8"/>